<feature type="domain" description="Glycine transporter" evidence="8">
    <location>
        <begin position="8"/>
        <end position="81"/>
    </location>
</feature>
<evidence type="ECO:0000256" key="1">
    <source>
        <dbReference type="ARBA" id="ARBA00004651"/>
    </source>
</evidence>
<evidence type="ECO:0000256" key="7">
    <source>
        <dbReference type="SAM" id="Phobius"/>
    </source>
</evidence>
<evidence type="ECO:0000256" key="2">
    <source>
        <dbReference type="ARBA" id="ARBA00008193"/>
    </source>
</evidence>
<keyword evidence="10" id="KW-1185">Reference proteome</keyword>
<dbReference type="RefSeq" id="WP_380426850.1">
    <property type="nucleotide sequence ID" value="NZ_JBHRZV010000049.1"/>
</dbReference>
<comment type="caution">
    <text evidence="9">The sequence shown here is derived from an EMBL/GenBank/DDBJ whole genome shotgun (WGS) entry which is preliminary data.</text>
</comment>
<accession>A0ABV8CW79</accession>
<keyword evidence="5 7" id="KW-1133">Transmembrane helix</keyword>
<feature type="transmembrane region" description="Helical" evidence="7">
    <location>
        <begin position="175"/>
        <end position="191"/>
    </location>
</feature>
<feature type="domain" description="Glycine transporter" evidence="8">
    <location>
        <begin position="95"/>
        <end position="166"/>
    </location>
</feature>
<feature type="transmembrane region" description="Helical" evidence="7">
    <location>
        <begin position="152"/>
        <end position="169"/>
    </location>
</feature>
<evidence type="ECO:0000256" key="3">
    <source>
        <dbReference type="ARBA" id="ARBA00022475"/>
    </source>
</evidence>
<dbReference type="EMBL" id="JBHRZV010000049">
    <property type="protein sequence ID" value="MFC3928370.1"/>
    <property type="molecule type" value="Genomic_DNA"/>
</dbReference>
<dbReference type="InterPro" id="IPR005115">
    <property type="entry name" value="Gly_transporter"/>
</dbReference>
<comment type="subcellular location">
    <subcellularLocation>
        <location evidence="1">Cell membrane</location>
        <topology evidence="1">Multi-pass membrane protein</topology>
    </subcellularLocation>
</comment>
<organism evidence="9 10">
    <name type="scientific">Streptococcus caprae</name>
    <dbReference type="NCBI Taxonomy" id="1640501"/>
    <lineage>
        <taxon>Bacteria</taxon>
        <taxon>Bacillati</taxon>
        <taxon>Bacillota</taxon>
        <taxon>Bacilli</taxon>
        <taxon>Lactobacillales</taxon>
        <taxon>Streptococcaceae</taxon>
        <taxon>Streptococcus</taxon>
    </lineage>
</organism>
<evidence type="ECO:0000313" key="10">
    <source>
        <dbReference type="Proteomes" id="UP001595807"/>
    </source>
</evidence>
<keyword evidence="6 7" id="KW-0472">Membrane</keyword>
<gene>
    <name evidence="9" type="ORF">ACFORF_07300</name>
</gene>
<protein>
    <submittedName>
        <fullName evidence="9">Trimeric intracellular cation channel family protein</fullName>
    </submittedName>
</protein>
<evidence type="ECO:0000256" key="6">
    <source>
        <dbReference type="ARBA" id="ARBA00023136"/>
    </source>
</evidence>
<feature type="transmembrane region" description="Helical" evidence="7">
    <location>
        <begin position="66"/>
        <end position="85"/>
    </location>
</feature>
<sequence length="209" mass="22511">MDNAIWEVLGIVGTIAFALSGAAVAIEEDFDLLGIFTLGFLTAFGGGAIRNVMIDLPASTLWSQGLEFNCALVAILLMFFLPSLVNRHWRRVGVFTDAVGLAAFSIQGALHAQNLGQPLSAVIVAAVLTGAGGGIVRDVLAGRKPGVLRSEIYAGWSILAAVLIYFQVVNSNIDYLILVVLISALRIIGYRKNWQLPKVKWKVEETKND</sequence>
<comment type="similarity">
    <text evidence="2">Belongs to the UPF0126 family.</text>
</comment>
<name>A0ABV8CW79_9STRE</name>
<proteinExistence type="inferred from homology"/>
<feature type="transmembrane region" description="Helical" evidence="7">
    <location>
        <begin position="6"/>
        <end position="26"/>
    </location>
</feature>
<evidence type="ECO:0000256" key="4">
    <source>
        <dbReference type="ARBA" id="ARBA00022692"/>
    </source>
</evidence>
<dbReference type="Proteomes" id="UP001595807">
    <property type="component" value="Unassembled WGS sequence"/>
</dbReference>
<feature type="transmembrane region" description="Helical" evidence="7">
    <location>
        <begin position="92"/>
        <end position="112"/>
    </location>
</feature>
<dbReference type="PANTHER" id="PTHR30506:SF3">
    <property type="entry name" value="UPF0126 INNER MEMBRANE PROTEIN YADS-RELATED"/>
    <property type="match status" value="1"/>
</dbReference>
<evidence type="ECO:0000256" key="5">
    <source>
        <dbReference type="ARBA" id="ARBA00022989"/>
    </source>
</evidence>
<dbReference type="Pfam" id="PF03458">
    <property type="entry name" value="Gly_transporter"/>
    <property type="match status" value="2"/>
</dbReference>
<feature type="transmembrane region" description="Helical" evidence="7">
    <location>
        <begin position="33"/>
        <end position="54"/>
    </location>
</feature>
<evidence type="ECO:0000259" key="8">
    <source>
        <dbReference type="Pfam" id="PF03458"/>
    </source>
</evidence>
<feature type="transmembrane region" description="Helical" evidence="7">
    <location>
        <begin position="118"/>
        <end position="140"/>
    </location>
</feature>
<keyword evidence="4 7" id="KW-0812">Transmembrane</keyword>
<reference evidence="10" key="1">
    <citation type="journal article" date="2019" name="Int. J. Syst. Evol. Microbiol.">
        <title>The Global Catalogue of Microorganisms (GCM) 10K type strain sequencing project: providing services to taxonomists for standard genome sequencing and annotation.</title>
        <authorList>
            <consortium name="The Broad Institute Genomics Platform"/>
            <consortium name="The Broad Institute Genome Sequencing Center for Infectious Disease"/>
            <person name="Wu L."/>
            <person name="Ma J."/>
        </authorList>
    </citation>
    <scope>NUCLEOTIDE SEQUENCE [LARGE SCALE GENOMIC DNA]</scope>
    <source>
        <strain evidence="10">CCUG 67170</strain>
    </source>
</reference>
<dbReference type="PANTHER" id="PTHR30506">
    <property type="entry name" value="INNER MEMBRANE PROTEIN"/>
    <property type="match status" value="1"/>
</dbReference>
<evidence type="ECO:0000313" key="9">
    <source>
        <dbReference type="EMBL" id="MFC3928370.1"/>
    </source>
</evidence>
<keyword evidence="3" id="KW-1003">Cell membrane</keyword>